<keyword evidence="2" id="KW-0521">NADP</keyword>
<dbReference type="PROSITE" id="PS00061">
    <property type="entry name" value="ADH_SHORT"/>
    <property type="match status" value="1"/>
</dbReference>
<proteinExistence type="inferred from homology"/>
<dbReference type="EMBL" id="JAQIZZ010000005">
    <property type="protein sequence ID" value="KAJ5541016.1"/>
    <property type="molecule type" value="Genomic_DNA"/>
</dbReference>
<evidence type="ECO:0000256" key="2">
    <source>
        <dbReference type="ARBA" id="ARBA00022857"/>
    </source>
</evidence>
<dbReference type="AlphaFoldDB" id="A0AAD6CX27"/>
<dbReference type="Gene3D" id="3.40.50.720">
    <property type="entry name" value="NAD(P)-binding Rossmann-like Domain"/>
    <property type="match status" value="1"/>
</dbReference>
<comment type="caution">
    <text evidence="4">The sequence shown here is derived from an EMBL/GenBank/DDBJ whole genome shotgun (WGS) entry which is preliminary data.</text>
</comment>
<protein>
    <submittedName>
        <fullName evidence="4">Uncharacterized protein</fullName>
    </submittedName>
</protein>
<dbReference type="SUPFAM" id="SSF51735">
    <property type="entry name" value="NAD(P)-binding Rossmann-fold domains"/>
    <property type="match status" value="1"/>
</dbReference>
<evidence type="ECO:0000256" key="3">
    <source>
        <dbReference type="ARBA" id="ARBA00023002"/>
    </source>
</evidence>
<dbReference type="Proteomes" id="UP001220324">
    <property type="component" value="Unassembled WGS sequence"/>
</dbReference>
<reference evidence="4 5" key="1">
    <citation type="journal article" date="2023" name="IMA Fungus">
        <title>Comparative genomic study of the Penicillium genus elucidates a diverse pangenome and 15 lateral gene transfer events.</title>
        <authorList>
            <person name="Petersen C."/>
            <person name="Sorensen T."/>
            <person name="Nielsen M.R."/>
            <person name="Sondergaard T.E."/>
            <person name="Sorensen J.L."/>
            <person name="Fitzpatrick D.A."/>
            <person name="Frisvad J.C."/>
            <person name="Nielsen K.L."/>
        </authorList>
    </citation>
    <scope>NUCLEOTIDE SEQUENCE [LARGE SCALE GENOMIC DNA]</scope>
    <source>
        <strain evidence="4 5">IBT 35679</strain>
    </source>
</reference>
<gene>
    <name evidence="4" type="ORF">N7494_006092</name>
</gene>
<accession>A0AAD6CX27</accession>
<evidence type="ECO:0000313" key="4">
    <source>
        <dbReference type="EMBL" id="KAJ5541016.1"/>
    </source>
</evidence>
<dbReference type="InterPro" id="IPR002347">
    <property type="entry name" value="SDR_fam"/>
</dbReference>
<dbReference type="PRINTS" id="PR00080">
    <property type="entry name" value="SDRFAMILY"/>
</dbReference>
<dbReference type="GO" id="GO:0016614">
    <property type="term" value="F:oxidoreductase activity, acting on CH-OH group of donors"/>
    <property type="evidence" value="ECO:0007669"/>
    <property type="project" value="UniProtKB-ARBA"/>
</dbReference>
<dbReference type="PANTHER" id="PTHR48107:SF7">
    <property type="entry name" value="RE15974P"/>
    <property type="match status" value="1"/>
</dbReference>
<organism evidence="4 5">
    <name type="scientific">Penicillium frequentans</name>
    <dbReference type="NCBI Taxonomy" id="3151616"/>
    <lineage>
        <taxon>Eukaryota</taxon>
        <taxon>Fungi</taxon>
        <taxon>Dikarya</taxon>
        <taxon>Ascomycota</taxon>
        <taxon>Pezizomycotina</taxon>
        <taxon>Eurotiomycetes</taxon>
        <taxon>Eurotiomycetidae</taxon>
        <taxon>Eurotiales</taxon>
        <taxon>Aspergillaceae</taxon>
        <taxon>Penicillium</taxon>
    </lineage>
</organism>
<dbReference type="PANTHER" id="PTHR48107">
    <property type="entry name" value="NADPH-DEPENDENT ALDEHYDE REDUCTASE-LIKE PROTEIN, CHLOROPLASTIC-RELATED"/>
    <property type="match status" value="1"/>
</dbReference>
<comment type="similarity">
    <text evidence="1">Belongs to the short-chain dehydrogenases/reductases (SDR) family.</text>
</comment>
<keyword evidence="5" id="KW-1185">Reference proteome</keyword>
<dbReference type="InterPro" id="IPR036291">
    <property type="entry name" value="NAD(P)-bd_dom_sf"/>
</dbReference>
<sequence length="267" mass="28708">MAQNCCSLMLPQTLSLEGKYAIVTGGARGIGAQIALELARRGANVAFGFQADSSKSKAQAIVESIQQLGRKAVAIQTELSRPNVGEEIVQQARQGLETEIIDILVNNAAADQVPGLCTQFDNDTFDRIMHVNVRAPMLLLKAAEPFLPKKGGRIISISASQARQPAGNMALYSSSKAALECLSRSWAAELGRRYTLTSNVVEVGVVETDFFVNHSEEVKEALRELPSAERRFGHVADIAEIVAFLASDSARWINGDTIAGNGGTNYM</sequence>
<name>A0AAD6CX27_9EURO</name>
<dbReference type="InterPro" id="IPR020904">
    <property type="entry name" value="Sc_DH/Rdtase_CS"/>
</dbReference>
<dbReference type="CDD" id="cd05233">
    <property type="entry name" value="SDR_c"/>
    <property type="match status" value="1"/>
</dbReference>
<dbReference type="FunFam" id="3.40.50.720:FF:000084">
    <property type="entry name" value="Short-chain dehydrogenase reductase"/>
    <property type="match status" value="1"/>
</dbReference>
<evidence type="ECO:0000256" key="1">
    <source>
        <dbReference type="ARBA" id="ARBA00006484"/>
    </source>
</evidence>
<dbReference type="PRINTS" id="PR00081">
    <property type="entry name" value="GDHRDH"/>
</dbReference>
<dbReference type="Pfam" id="PF13561">
    <property type="entry name" value="adh_short_C2"/>
    <property type="match status" value="1"/>
</dbReference>
<evidence type="ECO:0000313" key="5">
    <source>
        <dbReference type="Proteomes" id="UP001220324"/>
    </source>
</evidence>
<keyword evidence="3" id="KW-0560">Oxidoreductase</keyword>